<organism evidence="1 2">
    <name type="scientific">Phaeosphaeria nodorum (strain SN15 / ATCC MYA-4574 / FGSC 10173)</name>
    <name type="common">Glume blotch fungus</name>
    <name type="synonym">Parastagonospora nodorum</name>
    <dbReference type="NCBI Taxonomy" id="321614"/>
    <lineage>
        <taxon>Eukaryota</taxon>
        <taxon>Fungi</taxon>
        <taxon>Dikarya</taxon>
        <taxon>Ascomycota</taxon>
        <taxon>Pezizomycotina</taxon>
        <taxon>Dothideomycetes</taxon>
        <taxon>Pleosporomycetidae</taxon>
        <taxon>Pleosporales</taxon>
        <taxon>Pleosporineae</taxon>
        <taxon>Phaeosphaeriaceae</taxon>
        <taxon>Parastagonospora</taxon>
    </lineage>
</organism>
<sequence>MLVCCTVLHPSTLRHLSPSEPAHKLRTNDTKVMFLLRCLSVHPFILATYGRSASLRPRALSHRTASSKERPIKLPLLLGPLGSYPDAVRR</sequence>
<evidence type="ECO:0000313" key="1">
    <source>
        <dbReference type="EMBL" id="QRC97361.1"/>
    </source>
</evidence>
<accession>A0A7U2F248</accession>
<dbReference type="VEuPathDB" id="FungiDB:JI435_410500"/>
<evidence type="ECO:0000313" key="2">
    <source>
        <dbReference type="Proteomes" id="UP000663193"/>
    </source>
</evidence>
<reference evidence="2" key="1">
    <citation type="journal article" date="2021" name="BMC Genomics">
        <title>Chromosome-level genome assembly and manually-curated proteome of model necrotroph Parastagonospora nodorum Sn15 reveals a genome-wide trove of candidate effector homologs, and redundancy of virulence-related functions within an accessory chromosome.</title>
        <authorList>
            <person name="Bertazzoni S."/>
            <person name="Jones D.A.B."/>
            <person name="Phan H.T."/>
            <person name="Tan K.-C."/>
            <person name="Hane J.K."/>
        </authorList>
    </citation>
    <scope>NUCLEOTIDE SEQUENCE [LARGE SCALE GENOMIC DNA]</scope>
    <source>
        <strain evidence="2">SN15 / ATCC MYA-4574 / FGSC 10173)</strain>
    </source>
</reference>
<name>A0A7U2F248_PHANO</name>
<keyword evidence="2" id="KW-1185">Reference proteome</keyword>
<dbReference type="Proteomes" id="UP000663193">
    <property type="component" value="Chromosome 7"/>
</dbReference>
<dbReference type="EMBL" id="CP069029">
    <property type="protein sequence ID" value="QRC97361.1"/>
    <property type="molecule type" value="Genomic_DNA"/>
</dbReference>
<dbReference type="AlphaFoldDB" id="A0A7U2F248"/>
<gene>
    <name evidence="1" type="ORF">JI435_410500</name>
</gene>
<proteinExistence type="predicted"/>
<protein>
    <submittedName>
        <fullName evidence="1">Uncharacterized protein</fullName>
    </submittedName>
</protein>